<dbReference type="Gene3D" id="2.60.120.1220">
    <property type="match status" value="1"/>
</dbReference>
<dbReference type="KEGG" id="mmai:sS8_4242"/>
<organism evidence="1 2">
    <name type="scientific">Methylocaldum marinum</name>
    <dbReference type="NCBI Taxonomy" id="1432792"/>
    <lineage>
        <taxon>Bacteria</taxon>
        <taxon>Pseudomonadati</taxon>
        <taxon>Pseudomonadota</taxon>
        <taxon>Gammaproteobacteria</taxon>
        <taxon>Methylococcales</taxon>
        <taxon>Methylococcaceae</taxon>
        <taxon>Methylocaldum</taxon>
    </lineage>
</organism>
<keyword evidence="2" id="KW-1185">Reference proteome</keyword>
<protein>
    <submittedName>
        <fullName evidence="1">Uncharacterized protein</fullName>
    </submittedName>
</protein>
<sequence length="237" mass="25236">MTSLNRRKLFHGLMFTVSFGIAEPSLAGVVGGDLPARPGEDGTGIGYGFLMDLVNGQDPAVETWSGSVGSRAWSDSVNLPGPLGIPLGWTHTSVWGYIRLEADARVQLSLAPDNSDLVPAFTLWQGADNHGANWHTYEQDQVPFWVDADGFSYLRHVTTGPGPYQGDATLSLFLPAGEYTVALGGNDNITEGHPAAYRFTVAASPVPLPGAAYLLGSVLLGFTAWGRKRPHALKTSV</sequence>
<dbReference type="EMBL" id="AP017928">
    <property type="protein sequence ID" value="BBA36172.1"/>
    <property type="molecule type" value="Genomic_DNA"/>
</dbReference>
<dbReference type="OrthoDB" id="5565434at2"/>
<reference evidence="1 2" key="1">
    <citation type="submission" date="2016-12" db="EMBL/GenBank/DDBJ databases">
        <title>Genome sequencing of Methylocaldum marinum.</title>
        <authorList>
            <person name="Takeuchi M."/>
            <person name="Kamagata Y."/>
            <person name="Hiraoka S."/>
            <person name="Oshima K."/>
            <person name="Hattori M."/>
            <person name="Iwasaki W."/>
        </authorList>
    </citation>
    <scope>NUCLEOTIDE SEQUENCE [LARGE SCALE GENOMIC DNA]</scope>
    <source>
        <strain evidence="1 2">S8</strain>
    </source>
</reference>
<dbReference type="Proteomes" id="UP000266313">
    <property type="component" value="Chromosome"/>
</dbReference>
<dbReference type="RefSeq" id="WP_119631393.1">
    <property type="nucleotide sequence ID" value="NZ_AP017928.1"/>
</dbReference>
<evidence type="ECO:0000313" key="2">
    <source>
        <dbReference type="Proteomes" id="UP000266313"/>
    </source>
</evidence>
<evidence type="ECO:0000313" key="1">
    <source>
        <dbReference type="EMBL" id="BBA36172.1"/>
    </source>
</evidence>
<accession>A0A250KX49</accession>
<dbReference type="AlphaFoldDB" id="A0A250KX49"/>
<gene>
    <name evidence="1" type="ORF">sS8_4242</name>
</gene>
<name>A0A250KX49_9GAMM</name>
<proteinExistence type="predicted"/>